<dbReference type="InterPro" id="IPR051814">
    <property type="entry name" value="NAD(P)H-dep_FMN_reductase"/>
</dbReference>
<evidence type="ECO:0000313" key="5">
    <source>
        <dbReference type="EMBL" id="UFP95327.1"/>
    </source>
</evidence>
<feature type="domain" description="NADPH-dependent FMN reductase-like" evidence="4">
    <location>
        <begin position="3"/>
        <end position="143"/>
    </location>
</feature>
<reference evidence="5 6" key="1">
    <citation type="journal article" date="2021" name="Genome Biol. Evol.">
        <title>Complete Genome Sequencing of a Novel Gloeobacter Species from a Waterfall Cave in Mexico.</title>
        <authorList>
            <person name="Saw J.H."/>
            <person name="Cardona T."/>
            <person name="Montejano G."/>
        </authorList>
    </citation>
    <scope>NUCLEOTIDE SEQUENCE [LARGE SCALE GENOMIC DNA]</scope>
    <source>
        <strain evidence="5">MG652769</strain>
    </source>
</reference>
<evidence type="ECO:0000259" key="4">
    <source>
        <dbReference type="Pfam" id="PF03358"/>
    </source>
</evidence>
<evidence type="ECO:0000256" key="1">
    <source>
        <dbReference type="ARBA" id="ARBA00022630"/>
    </source>
</evidence>
<dbReference type="Pfam" id="PF03358">
    <property type="entry name" value="FMN_red"/>
    <property type="match status" value="1"/>
</dbReference>
<dbReference type="SUPFAM" id="SSF52218">
    <property type="entry name" value="Flavoproteins"/>
    <property type="match status" value="1"/>
</dbReference>
<evidence type="ECO:0000256" key="3">
    <source>
        <dbReference type="ARBA" id="ARBA00023002"/>
    </source>
</evidence>
<dbReference type="Proteomes" id="UP001054846">
    <property type="component" value="Chromosome"/>
</dbReference>
<keyword evidence="1" id="KW-0285">Flavoprotein</keyword>
<dbReference type="NCBIfam" id="TIGR03567">
    <property type="entry name" value="FMN_reduc_SsuE"/>
    <property type="match status" value="1"/>
</dbReference>
<dbReference type="EMBL" id="CP063845">
    <property type="protein sequence ID" value="UFP95327.1"/>
    <property type="molecule type" value="Genomic_DNA"/>
</dbReference>
<keyword evidence="6" id="KW-1185">Reference proteome</keyword>
<dbReference type="GO" id="GO:0052873">
    <property type="term" value="F:FMN reductase (NADPH) activity"/>
    <property type="evidence" value="ECO:0007669"/>
    <property type="project" value="UniProtKB-EC"/>
</dbReference>
<evidence type="ECO:0000313" key="6">
    <source>
        <dbReference type="Proteomes" id="UP001054846"/>
    </source>
</evidence>
<sequence length="175" mass="18506">MARILAISGSPSHPSRTYSLIEHAIGLLPSGIEAEVIAVRDLPPEVLVFARFDSPALDGPKALLEQADGLIVATPIYKAAYTGLLKSFLDLLPQKALLGKAVLPIATGGTLAHLLAIDYALKPVLSELGAGHLLKGVYAVDKQIQRQADGSTVLDEEIDQRLRQSVVDLLKAIGG</sequence>
<protein>
    <submittedName>
        <fullName evidence="5">NADPH-dependent FMN reductase</fullName>
        <ecNumber evidence="5">1.5.1.38</ecNumber>
    </submittedName>
</protein>
<dbReference type="InterPro" id="IPR029039">
    <property type="entry name" value="Flavoprotein-like_sf"/>
</dbReference>
<organism evidence="5 6">
    <name type="scientific">Gloeobacter morelensis MG652769</name>
    <dbReference type="NCBI Taxonomy" id="2781736"/>
    <lineage>
        <taxon>Bacteria</taxon>
        <taxon>Bacillati</taxon>
        <taxon>Cyanobacteriota</taxon>
        <taxon>Cyanophyceae</taxon>
        <taxon>Gloeobacterales</taxon>
        <taxon>Gloeobacteraceae</taxon>
        <taxon>Gloeobacter</taxon>
        <taxon>Gloeobacter morelensis</taxon>
    </lineage>
</organism>
<dbReference type="InterPro" id="IPR020048">
    <property type="entry name" value="NADPH-dep_FMN_reduc_SsuE"/>
</dbReference>
<keyword evidence="2" id="KW-0288">FMN</keyword>
<keyword evidence="3 5" id="KW-0560">Oxidoreductase</keyword>
<dbReference type="PANTHER" id="PTHR43408">
    <property type="entry name" value="FMN REDUCTASE (NADPH)"/>
    <property type="match status" value="1"/>
</dbReference>
<dbReference type="EC" id="1.5.1.38" evidence="5"/>
<accession>A0ABY3PNQ6</accession>
<dbReference type="PANTHER" id="PTHR43408:SF1">
    <property type="entry name" value="FMN REDUCTASE (NADPH)"/>
    <property type="match status" value="1"/>
</dbReference>
<dbReference type="Gene3D" id="3.40.50.360">
    <property type="match status" value="1"/>
</dbReference>
<dbReference type="InterPro" id="IPR005025">
    <property type="entry name" value="FMN_Rdtase-like_dom"/>
</dbReference>
<evidence type="ECO:0000256" key="2">
    <source>
        <dbReference type="ARBA" id="ARBA00022643"/>
    </source>
</evidence>
<gene>
    <name evidence="5" type="primary">ssuE</name>
    <name evidence="5" type="ORF">ISF26_03485</name>
</gene>
<proteinExistence type="predicted"/>
<name>A0ABY3PNQ6_9CYAN</name>
<dbReference type="RefSeq" id="WP_230842550.1">
    <property type="nucleotide sequence ID" value="NZ_CP063845.1"/>
</dbReference>